<feature type="signal peptide" evidence="10">
    <location>
        <begin position="1"/>
        <end position="19"/>
    </location>
</feature>
<feature type="chain" id="PRO_5004887731" description="6-Cys domain-containing protein" evidence="10">
    <location>
        <begin position="20"/>
        <end position="492"/>
    </location>
</feature>
<feature type="region of interest" description="Disordered" evidence="9">
    <location>
        <begin position="317"/>
        <end position="351"/>
    </location>
</feature>
<evidence type="ECO:0000313" key="12">
    <source>
        <dbReference type="EMBL" id="EUD64832.1"/>
    </source>
</evidence>
<dbReference type="PANTHER" id="PTHR38796">
    <property type="match status" value="1"/>
</dbReference>
<evidence type="ECO:0000256" key="9">
    <source>
        <dbReference type="SAM" id="MobiDB-lite"/>
    </source>
</evidence>
<dbReference type="InterPro" id="IPR051444">
    <property type="entry name" value="Parasite_Repro/Invasion_Surf"/>
</dbReference>
<evidence type="ECO:0000256" key="5">
    <source>
        <dbReference type="ARBA" id="ARBA00022737"/>
    </source>
</evidence>
<feature type="domain" description="6-Cys" evidence="11">
    <location>
        <begin position="158"/>
        <end position="303"/>
    </location>
</feature>
<keyword evidence="7" id="KW-1015">Disulfide bond</keyword>
<evidence type="ECO:0000256" key="3">
    <source>
        <dbReference type="ARBA" id="ARBA00022475"/>
    </source>
</evidence>
<gene>
    <name evidence="12" type="ORF">C922_04779</name>
</gene>
<dbReference type="InterPro" id="IPR010884">
    <property type="entry name" value="6_CYS_dom"/>
</dbReference>
<evidence type="ECO:0000256" key="10">
    <source>
        <dbReference type="SAM" id="SignalP"/>
    </source>
</evidence>
<dbReference type="Gene3D" id="2.60.40.2860">
    <property type="match status" value="2"/>
</dbReference>
<name>W6ZVN6_9APIC</name>
<evidence type="ECO:0000256" key="6">
    <source>
        <dbReference type="ARBA" id="ARBA00023136"/>
    </source>
</evidence>
<dbReference type="OrthoDB" id="370202at2759"/>
<dbReference type="Pfam" id="PF07422">
    <property type="entry name" value="s48_45"/>
    <property type="match status" value="1"/>
</dbReference>
<dbReference type="GeneID" id="20040053"/>
<dbReference type="GO" id="GO:0005886">
    <property type="term" value="C:plasma membrane"/>
    <property type="evidence" value="ECO:0007669"/>
    <property type="project" value="UniProtKB-SubCell"/>
</dbReference>
<feature type="region of interest" description="Disordered" evidence="9">
    <location>
        <begin position="372"/>
        <end position="395"/>
    </location>
</feature>
<reference evidence="12 13" key="1">
    <citation type="submission" date="2013-02" db="EMBL/GenBank/DDBJ databases">
        <title>The Genome Sequence of Plasmodium inui San Antonio 1.</title>
        <authorList>
            <consortium name="The Broad Institute Genome Sequencing Platform"/>
            <consortium name="The Broad Institute Genome Sequencing Center for Infectious Disease"/>
            <person name="Neafsey D."/>
            <person name="Cheeseman I."/>
            <person name="Volkman S."/>
            <person name="Adams J."/>
            <person name="Walker B."/>
            <person name="Young S.K."/>
            <person name="Zeng Q."/>
            <person name="Gargeya S."/>
            <person name="Fitzgerald M."/>
            <person name="Haas B."/>
            <person name="Abouelleil A."/>
            <person name="Alvarado L."/>
            <person name="Arachchi H.M."/>
            <person name="Berlin A.M."/>
            <person name="Chapman S.B."/>
            <person name="Dewar J."/>
            <person name="Goldberg J."/>
            <person name="Griggs A."/>
            <person name="Gujja S."/>
            <person name="Hansen M."/>
            <person name="Howarth C."/>
            <person name="Imamovic A."/>
            <person name="Larimer J."/>
            <person name="McCowan C."/>
            <person name="Murphy C."/>
            <person name="Neiman D."/>
            <person name="Pearson M."/>
            <person name="Priest M."/>
            <person name="Roberts A."/>
            <person name="Saif S."/>
            <person name="Shea T."/>
            <person name="Sisk P."/>
            <person name="Sykes S."/>
            <person name="Wortman J."/>
            <person name="Nusbaum C."/>
            <person name="Birren B."/>
        </authorList>
    </citation>
    <scope>NUCLEOTIDE SEQUENCE [LARGE SCALE GENOMIC DNA]</scope>
    <source>
        <strain evidence="12 13">San Antonio 1</strain>
    </source>
</reference>
<evidence type="ECO:0000256" key="2">
    <source>
        <dbReference type="ARBA" id="ARBA00004241"/>
    </source>
</evidence>
<comment type="subcellular location">
    <subcellularLocation>
        <location evidence="1">Cell membrane</location>
    </subcellularLocation>
    <subcellularLocation>
        <location evidence="2">Cell surface</location>
    </subcellularLocation>
</comment>
<keyword evidence="4 10" id="KW-0732">Signal</keyword>
<dbReference type="Proteomes" id="UP000030640">
    <property type="component" value="Unassembled WGS sequence"/>
</dbReference>
<dbReference type="VEuPathDB" id="PlasmoDB:C922_04779"/>
<evidence type="ECO:0000256" key="4">
    <source>
        <dbReference type="ARBA" id="ARBA00022729"/>
    </source>
</evidence>
<dbReference type="SMART" id="SM00970">
    <property type="entry name" value="s48_45"/>
    <property type="match status" value="1"/>
</dbReference>
<dbReference type="InterPro" id="IPR038160">
    <property type="entry name" value="6_CYS_dom_sf"/>
</dbReference>
<evidence type="ECO:0000313" key="13">
    <source>
        <dbReference type="Proteomes" id="UP000030640"/>
    </source>
</evidence>
<evidence type="ECO:0000256" key="8">
    <source>
        <dbReference type="ARBA" id="ARBA00023180"/>
    </source>
</evidence>
<protein>
    <recommendedName>
        <fullName evidence="11">6-Cys domain-containing protein</fullName>
    </recommendedName>
</protein>
<keyword evidence="3" id="KW-1003">Cell membrane</keyword>
<dbReference type="PANTHER" id="PTHR38796:SF1">
    <property type="entry name" value="ANCHORED PROTEIN, PUTATIVE (AFU_ORTHOLOGUE AFUA_4G09600)-RELATED"/>
    <property type="match status" value="1"/>
</dbReference>
<dbReference type="AlphaFoldDB" id="W6ZVN6"/>
<dbReference type="GO" id="GO:0009986">
    <property type="term" value="C:cell surface"/>
    <property type="evidence" value="ECO:0007669"/>
    <property type="project" value="UniProtKB-SubCell"/>
</dbReference>
<evidence type="ECO:0000256" key="1">
    <source>
        <dbReference type="ARBA" id="ARBA00004236"/>
    </source>
</evidence>
<feature type="compositionally biased region" description="Polar residues" evidence="9">
    <location>
        <begin position="331"/>
        <end position="342"/>
    </location>
</feature>
<dbReference type="RefSeq" id="XP_008818580.1">
    <property type="nucleotide sequence ID" value="XM_008820358.1"/>
</dbReference>
<keyword evidence="13" id="KW-1185">Reference proteome</keyword>
<dbReference type="PROSITE" id="PS51701">
    <property type="entry name" value="6_CYS"/>
    <property type="match status" value="2"/>
</dbReference>
<evidence type="ECO:0000256" key="7">
    <source>
        <dbReference type="ARBA" id="ARBA00023157"/>
    </source>
</evidence>
<feature type="domain" description="6-Cys" evidence="11">
    <location>
        <begin position="17"/>
        <end position="155"/>
    </location>
</feature>
<sequence length="492" mass="56084">MRLILLGCLAACFIAKWAAVCKKINDLISIGHLKLCEIDTKTDDAQECVMENEFGKAFIFICNSSEYNDYKSSIIPAMCAHKTFINQSDPSESSADSVTYELFQNLMGTNDSTFQGYFLFFSTPYSNKDIDLSCLCYGGMQEKIKHVMKLVFKKTKKKIKGCDFGYNILSRRDLTNNINLNKNAACVIHAYPGDVIGINCYKKESNDSYNENLELVPNNCFHSVHYGNDIILSTNNLIPKSRVIPDSTADVKLSQMHSYMSYMILPQDMTLTGKISCYCKRGEHVGSMFIYLKTINNLLFDFNNGIDRIIQGGNFDEDSGEEWDGRGKNAGEQSNQGKSQSEVNKDGKQEKDREEYIHNHYNNTNSIYYNSGMSHPSRGHDHQRHSRHRNEGKESTVSEWRISEWTNGRSTYSYSSDKNISREHFGDNSFDENNYDAYDMGMSDGFSKGTQRRKRRTFWQNLFGLSSSSQFSSFNSLILSFLALIYACYSSL</sequence>
<proteinExistence type="predicted"/>
<evidence type="ECO:0000259" key="11">
    <source>
        <dbReference type="PROSITE" id="PS51701"/>
    </source>
</evidence>
<dbReference type="EMBL" id="KI965488">
    <property type="protein sequence ID" value="EUD64832.1"/>
    <property type="molecule type" value="Genomic_DNA"/>
</dbReference>
<keyword evidence="5" id="KW-0677">Repeat</keyword>
<accession>W6ZVN6</accession>
<keyword evidence="6" id="KW-0472">Membrane</keyword>
<keyword evidence="8" id="KW-0325">Glycoprotein</keyword>
<organism evidence="12 13">
    <name type="scientific">Plasmodium inui San Antonio 1</name>
    <dbReference type="NCBI Taxonomy" id="1237626"/>
    <lineage>
        <taxon>Eukaryota</taxon>
        <taxon>Sar</taxon>
        <taxon>Alveolata</taxon>
        <taxon>Apicomplexa</taxon>
        <taxon>Aconoidasida</taxon>
        <taxon>Haemosporida</taxon>
        <taxon>Plasmodiidae</taxon>
        <taxon>Plasmodium</taxon>
        <taxon>Plasmodium (Plasmodium)</taxon>
    </lineage>
</organism>